<protein>
    <recommendedName>
        <fullName evidence="1">Ribosomal RNA methyltransferase FtsJ domain-containing protein</fullName>
    </recommendedName>
</protein>
<feature type="domain" description="Ribosomal RNA methyltransferase FtsJ" evidence="1">
    <location>
        <begin position="98"/>
        <end position="276"/>
    </location>
</feature>
<dbReference type="Gene3D" id="3.40.50.150">
    <property type="entry name" value="Vaccinia Virus protein VP39"/>
    <property type="match status" value="1"/>
</dbReference>
<sequence length="354" mass="40542">MAEPLASTQTGQPDAAESIERLITKYLAERVPEFCELSELRRKGWDNPKGDTFFKKQRQNADNADKETSVWFFSMMKKIAEELHDATGAFSMNPPYDRKPRILDMCMAPGGYLHTALQKAPGAEALAFSLPASHGGHRVLLRQTQSVECRFLDVTMLAADMGTDTIPASHPEADEFLERQLQATEKFDLVLCDGQVLRTHIRPEYRECQEAIRLDTVQLVLGLEHLEPLGTMVVLLHKLEGYRTVAVIRRFSSFSNVKLFKSSKFHCTRSSFYMVATQVQTQHDNAIQAIAEWKMIWNMTTFGTKEDYLRYAENARREEYLQFENFGPELVRLGKDVWRIQRDALARAPFIRNA</sequence>
<dbReference type="Pfam" id="PF01728">
    <property type="entry name" value="FtsJ"/>
    <property type="match status" value="1"/>
</dbReference>
<reference evidence="2 3" key="1">
    <citation type="submission" date="2019-06" db="EMBL/GenBank/DDBJ databases">
        <authorList>
            <person name="Broberg M."/>
        </authorList>
    </citation>
    <scope>NUCLEOTIDE SEQUENCE [LARGE SCALE GENOMIC DNA]</scope>
</reference>
<name>A0ABY6U0N7_BIOOC</name>
<dbReference type="InterPro" id="IPR002877">
    <property type="entry name" value="RNA_MeTrfase_FtsJ_dom"/>
</dbReference>
<accession>A0ABY6U0N7</accession>
<dbReference type="SUPFAM" id="SSF53335">
    <property type="entry name" value="S-adenosyl-L-methionine-dependent methyltransferases"/>
    <property type="match status" value="1"/>
</dbReference>
<proteinExistence type="predicted"/>
<dbReference type="Proteomes" id="UP000766486">
    <property type="component" value="Unassembled WGS sequence"/>
</dbReference>
<dbReference type="InterPro" id="IPR029063">
    <property type="entry name" value="SAM-dependent_MTases_sf"/>
</dbReference>
<organism evidence="2 3">
    <name type="scientific">Bionectria ochroleuca</name>
    <name type="common">Gliocladium roseum</name>
    <dbReference type="NCBI Taxonomy" id="29856"/>
    <lineage>
        <taxon>Eukaryota</taxon>
        <taxon>Fungi</taxon>
        <taxon>Dikarya</taxon>
        <taxon>Ascomycota</taxon>
        <taxon>Pezizomycotina</taxon>
        <taxon>Sordariomycetes</taxon>
        <taxon>Hypocreomycetidae</taxon>
        <taxon>Hypocreales</taxon>
        <taxon>Bionectriaceae</taxon>
        <taxon>Clonostachys</taxon>
    </lineage>
</organism>
<evidence type="ECO:0000313" key="3">
    <source>
        <dbReference type="Proteomes" id="UP000766486"/>
    </source>
</evidence>
<gene>
    <name evidence="2" type="ORF">CLO192961_LOCUS128036</name>
</gene>
<dbReference type="EMBL" id="CABFNS010000712">
    <property type="protein sequence ID" value="VUC23838.1"/>
    <property type="molecule type" value="Genomic_DNA"/>
</dbReference>
<evidence type="ECO:0000259" key="1">
    <source>
        <dbReference type="Pfam" id="PF01728"/>
    </source>
</evidence>
<comment type="caution">
    <text evidence="2">The sequence shown here is derived from an EMBL/GenBank/DDBJ whole genome shotgun (WGS) entry which is preliminary data.</text>
</comment>
<evidence type="ECO:0000313" key="2">
    <source>
        <dbReference type="EMBL" id="VUC23838.1"/>
    </source>
</evidence>
<keyword evidence="3" id="KW-1185">Reference proteome</keyword>